<dbReference type="EMBL" id="CP036259">
    <property type="protein sequence ID" value="QDR81957.1"/>
    <property type="molecule type" value="Genomic_DNA"/>
</dbReference>
<dbReference type="InterPro" id="IPR034683">
    <property type="entry name" value="IspD/TarI"/>
</dbReference>
<evidence type="ECO:0000256" key="2">
    <source>
        <dbReference type="ARBA" id="ARBA00022695"/>
    </source>
</evidence>
<dbReference type="InterPro" id="IPR018294">
    <property type="entry name" value="ISPD_synthase_CS"/>
</dbReference>
<proteinExistence type="predicted"/>
<dbReference type="GO" id="GO:0005829">
    <property type="term" value="C:cytosol"/>
    <property type="evidence" value="ECO:0007669"/>
    <property type="project" value="TreeGrafter"/>
</dbReference>
<dbReference type="Proteomes" id="UP000320776">
    <property type="component" value="Chromosome"/>
</dbReference>
<gene>
    <name evidence="3" type="primary">ispD</name>
    <name evidence="3" type="ORF">SPTER_33770</name>
</gene>
<keyword evidence="1 3" id="KW-0808">Transferase</keyword>
<organism evidence="3 4">
    <name type="scientific">Sporomusa termitida</name>
    <dbReference type="NCBI Taxonomy" id="2377"/>
    <lineage>
        <taxon>Bacteria</taxon>
        <taxon>Bacillati</taxon>
        <taxon>Bacillota</taxon>
        <taxon>Negativicutes</taxon>
        <taxon>Selenomonadales</taxon>
        <taxon>Sporomusaceae</taxon>
        <taxon>Sporomusa</taxon>
    </lineage>
</organism>
<reference evidence="3 4" key="1">
    <citation type="submission" date="2019-02" db="EMBL/GenBank/DDBJ databases">
        <title>Closed genome of Sporomusa termitida DSM 4440.</title>
        <authorList>
            <person name="Poehlein A."/>
            <person name="Daniel R."/>
        </authorList>
    </citation>
    <scope>NUCLEOTIDE SEQUENCE [LARGE SCALE GENOMIC DNA]</scope>
    <source>
        <strain evidence="3 4">DSM 4440</strain>
    </source>
</reference>
<dbReference type="PANTHER" id="PTHR43015:SF1">
    <property type="entry name" value="D-RIBITOL-5-PHOSPHATE CYTIDYLYLTRANSFERASE"/>
    <property type="match status" value="1"/>
</dbReference>
<sequence>MNSRAKPKQFLELHGKPVLLYTLDHFEEHQEIDHIIVVCLENWINELQLMLHRYDFKKIIKIVPGGSTGHESIYNGLKAMENICNKDDIVLIHDGVRPLISEELISENIAKAKKYNTAITAEAAKESVVQSRDGARIDHVPERSTMYVAKAPQSFNYPLIWKYYQMAQKEGLLSIDSAHLLSIYGVEMHMVKSTPNNMKITAPTDYYIFRALYEAMENKQILGI</sequence>
<dbReference type="GO" id="GO:0008299">
    <property type="term" value="P:isoprenoid biosynthetic process"/>
    <property type="evidence" value="ECO:0007669"/>
    <property type="project" value="InterPro"/>
</dbReference>
<dbReference type="Gene3D" id="3.90.550.10">
    <property type="entry name" value="Spore Coat Polysaccharide Biosynthesis Protein SpsA, Chain A"/>
    <property type="match status" value="1"/>
</dbReference>
<name>A0A517DX78_9FIRM</name>
<dbReference type="CDD" id="cd02516">
    <property type="entry name" value="CDP-ME_synthetase"/>
    <property type="match status" value="1"/>
</dbReference>
<dbReference type="GO" id="GO:0050518">
    <property type="term" value="F:2-C-methyl-D-erythritol 4-phosphate cytidylyltransferase activity"/>
    <property type="evidence" value="ECO:0007669"/>
    <property type="project" value="UniProtKB-EC"/>
</dbReference>
<dbReference type="KEGG" id="sted:SPTER_33770"/>
<dbReference type="InterPro" id="IPR029044">
    <property type="entry name" value="Nucleotide-diphossugar_trans"/>
</dbReference>
<dbReference type="PROSITE" id="PS01295">
    <property type="entry name" value="ISPD"/>
    <property type="match status" value="1"/>
</dbReference>
<dbReference type="AlphaFoldDB" id="A0A517DX78"/>
<evidence type="ECO:0000313" key="3">
    <source>
        <dbReference type="EMBL" id="QDR81957.1"/>
    </source>
</evidence>
<dbReference type="SUPFAM" id="SSF53448">
    <property type="entry name" value="Nucleotide-diphospho-sugar transferases"/>
    <property type="match status" value="1"/>
</dbReference>
<protein>
    <submittedName>
        <fullName evidence="3">2-C-methyl-D-erythritol 4-phosphate cytidylyltransferase</fullName>
        <ecNumber evidence="3">2.7.7.60</ecNumber>
    </submittedName>
</protein>
<evidence type="ECO:0000256" key="1">
    <source>
        <dbReference type="ARBA" id="ARBA00022679"/>
    </source>
</evidence>
<dbReference type="PANTHER" id="PTHR43015">
    <property type="entry name" value="D-RIBITOL-5-PHOSPHATE CYTIDYLYLTRANSFERASE"/>
    <property type="match status" value="1"/>
</dbReference>
<dbReference type="EC" id="2.7.7.60" evidence="3"/>
<keyword evidence="4" id="KW-1185">Reference proteome</keyword>
<evidence type="ECO:0000313" key="4">
    <source>
        <dbReference type="Proteomes" id="UP000320776"/>
    </source>
</evidence>
<keyword evidence="2 3" id="KW-0548">Nucleotidyltransferase</keyword>
<dbReference type="Pfam" id="PF01128">
    <property type="entry name" value="IspD"/>
    <property type="match status" value="1"/>
</dbReference>
<accession>A0A517DX78</accession>